<name>A0A1H0JW52_9BACT</name>
<dbReference type="SFLD" id="SFLDS00003">
    <property type="entry name" value="Haloacid_Dehalogenase"/>
    <property type="match status" value="1"/>
</dbReference>
<dbReference type="InterPro" id="IPR006439">
    <property type="entry name" value="HAD-SF_hydro_IA"/>
</dbReference>
<keyword evidence="1" id="KW-0378">Hydrolase</keyword>
<dbReference type="OrthoDB" id="9773910at2"/>
<gene>
    <name evidence="1" type="ORF">SAMN05660330_00346</name>
</gene>
<reference evidence="1 2" key="1">
    <citation type="submission" date="2016-10" db="EMBL/GenBank/DDBJ databases">
        <authorList>
            <person name="de Groot N.N."/>
        </authorList>
    </citation>
    <scope>NUCLEOTIDE SEQUENCE [LARGE SCALE GENOMIC DNA]</scope>
    <source>
        <strain evidence="1 2">DSM 12130</strain>
    </source>
</reference>
<evidence type="ECO:0000313" key="2">
    <source>
        <dbReference type="Proteomes" id="UP000199073"/>
    </source>
</evidence>
<dbReference type="GO" id="GO:0006281">
    <property type="term" value="P:DNA repair"/>
    <property type="evidence" value="ECO:0007669"/>
    <property type="project" value="TreeGrafter"/>
</dbReference>
<dbReference type="SUPFAM" id="SSF56784">
    <property type="entry name" value="HAD-like"/>
    <property type="match status" value="1"/>
</dbReference>
<dbReference type="InterPro" id="IPR036412">
    <property type="entry name" value="HAD-like_sf"/>
</dbReference>
<dbReference type="CDD" id="cd01427">
    <property type="entry name" value="HAD_like"/>
    <property type="match status" value="1"/>
</dbReference>
<evidence type="ECO:0000313" key="1">
    <source>
        <dbReference type="EMBL" id="SDO47830.1"/>
    </source>
</evidence>
<dbReference type="RefSeq" id="WP_092219146.1">
    <property type="nucleotide sequence ID" value="NZ_FNJI01000002.1"/>
</dbReference>
<dbReference type="GO" id="GO:0005829">
    <property type="term" value="C:cytosol"/>
    <property type="evidence" value="ECO:0007669"/>
    <property type="project" value="TreeGrafter"/>
</dbReference>
<dbReference type="InterPro" id="IPR050155">
    <property type="entry name" value="HAD-like_hydrolase_sf"/>
</dbReference>
<dbReference type="PANTHER" id="PTHR43434:SF3">
    <property type="entry name" value="GMP_IMP NUCLEOTIDASE YRFG"/>
    <property type="match status" value="1"/>
</dbReference>
<sequence>MTSQTSYNKHDETTGRIAPDFSWCDIDKVFLDLDGTLLDKYFDDYFWEHFVPRTYAGKFGISEQNAREKLMATYAAVENTLYWTDLDHWSQQLELDICALKKEVSDRVALRPFVMVFLDHLQEKNKEIFLVTNAHPKTLSIKMDRIDLRDRFTGIVCSKEVGAAKEQPEFWDRLHRFIDYDKKRTLFIDDTERVLDSATRSGLGHLVHIATPSSHLGASYSATYPSISDFRELVFQ</sequence>
<dbReference type="GO" id="GO:0008967">
    <property type="term" value="F:phosphoglycolate phosphatase activity"/>
    <property type="evidence" value="ECO:0007669"/>
    <property type="project" value="TreeGrafter"/>
</dbReference>
<dbReference type="NCBIfam" id="TIGR01509">
    <property type="entry name" value="HAD-SF-IA-v3"/>
    <property type="match status" value="1"/>
</dbReference>
<dbReference type="Gene3D" id="3.40.50.1000">
    <property type="entry name" value="HAD superfamily/HAD-like"/>
    <property type="match status" value="1"/>
</dbReference>
<accession>A0A1H0JW52</accession>
<dbReference type="EMBL" id="FNJI01000002">
    <property type="protein sequence ID" value="SDO47830.1"/>
    <property type="molecule type" value="Genomic_DNA"/>
</dbReference>
<dbReference type="NCBIfam" id="NF011564">
    <property type="entry name" value="PRK14988.1"/>
    <property type="match status" value="1"/>
</dbReference>
<dbReference type="AlphaFoldDB" id="A0A1H0JW52"/>
<dbReference type="Proteomes" id="UP000199073">
    <property type="component" value="Unassembled WGS sequence"/>
</dbReference>
<keyword evidence="2" id="KW-1185">Reference proteome</keyword>
<dbReference type="Pfam" id="PF00702">
    <property type="entry name" value="Hydrolase"/>
    <property type="match status" value="1"/>
</dbReference>
<dbReference type="SFLD" id="SFLDG01129">
    <property type="entry name" value="C1.5:_HAD__Beta-PGM__Phosphata"/>
    <property type="match status" value="1"/>
</dbReference>
<protein>
    <submittedName>
        <fullName evidence="1">Putative hydrolase of the HAD superfamily</fullName>
    </submittedName>
</protein>
<dbReference type="STRING" id="91360.SAMN05660330_00346"/>
<organism evidence="1 2">
    <name type="scientific">Desulforhopalus singaporensis</name>
    <dbReference type="NCBI Taxonomy" id="91360"/>
    <lineage>
        <taxon>Bacteria</taxon>
        <taxon>Pseudomonadati</taxon>
        <taxon>Thermodesulfobacteriota</taxon>
        <taxon>Desulfobulbia</taxon>
        <taxon>Desulfobulbales</taxon>
        <taxon>Desulfocapsaceae</taxon>
        <taxon>Desulforhopalus</taxon>
    </lineage>
</organism>
<dbReference type="InterPro" id="IPR023214">
    <property type="entry name" value="HAD_sf"/>
</dbReference>
<dbReference type="PANTHER" id="PTHR43434">
    <property type="entry name" value="PHOSPHOGLYCOLATE PHOSPHATASE"/>
    <property type="match status" value="1"/>
</dbReference>
<proteinExistence type="predicted"/>